<dbReference type="EMBL" id="JBJUIK010000014">
    <property type="protein sequence ID" value="KAL3505438.1"/>
    <property type="molecule type" value="Genomic_DNA"/>
</dbReference>
<dbReference type="PANTHER" id="PTHR13675:SF0">
    <property type="entry name" value="LYR MOTIF-CONTAINING PROTEIN 2"/>
    <property type="match status" value="1"/>
</dbReference>
<evidence type="ECO:0000313" key="10">
    <source>
        <dbReference type="Proteomes" id="UP001630127"/>
    </source>
</evidence>
<feature type="domain" description="Complex 1 LYR protein" evidence="8">
    <location>
        <begin position="59"/>
        <end position="93"/>
    </location>
</feature>
<evidence type="ECO:0000256" key="7">
    <source>
        <dbReference type="SAM" id="Phobius"/>
    </source>
</evidence>
<dbReference type="AlphaFoldDB" id="A0ABD2YDD4"/>
<keyword evidence="7" id="KW-0812">Transmembrane</keyword>
<keyword evidence="4" id="KW-0496">Mitochondrion</keyword>
<evidence type="ECO:0000256" key="5">
    <source>
        <dbReference type="ARBA" id="ARBA00026235"/>
    </source>
</evidence>
<evidence type="ECO:0000256" key="2">
    <source>
        <dbReference type="ARBA" id="ARBA00009508"/>
    </source>
</evidence>
<comment type="subcellular location">
    <subcellularLocation>
        <location evidence="1">Mitochondrion</location>
    </subcellularLocation>
</comment>
<gene>
    <name evidence="9" type="ORF">ACH5RR_035279</name>
</gene>
<evidence type="ECO:0000256" key="3">
    <source>
        <dbReference type="ARBA" id="ARBA00022946"/>
    </source>
</evidence>
<comment type="function">
    <text evidence="6">Involved in efficient integration of the N-module into mitochondrial respiratory chain complex I.</text>
</comment>
<evidence type="ECO:0000313" key="9">
    <source>
        <dbReference type="EMBL" id="KAL3505438.1"/>
    </source>
</evidence>
<comment type="similarity">
    <text evidence="2">Belongs to the complex I LYR family.</text>
</comment>
<evidence type="ECO:0000256" key="4">
    <source>
        <dbReference type="ARBA" id="ARBA00023128"/>
    </source>
</evidence>
<keyword evidence="7" id="KW-0472">Membrane</keyword>
<dbReference type="Proteomes" id="UP001630127">
    <property type="component" value="Unassembled WGS sequence"/>
</dbReference>
<dbReference type="InterPro" id="IPR008011">
    <property type="entry name" value="Complex1_LYR_dom"/>
</dbReference>
<dbReference type="CDD" id="cd20262">
    <property type="entry name" value="Complex1_LYR_LYRM2"/>
    <property type="match status" value="1"/>
</dbReference>
<evidence type="ECO:0000256" key="1">
    <source>
        <dbReference type="ARBA" id="ARBA00004173"/>
    </source>
</evidence>
<reference evidence="9 10" key="1">
    <citation type="submission" date="2024-11" db="EMBL/GenBank/DDBJ databases">
        <title>A near-complete genome assembly of Cinchona calisaya.</title>
        <authorList>
            <person name="Lian D.C."/>
            <person name="Zhao X.W."/>
            <person name="Wei L."/>
        </authorList>
    </citation>
    <scope>NUCLEOTIDE SEQUENCE [LARGE SCALE GENOMIC DNA]</scope>
    <source>
        <tissue evidence="9">Nenye</tissue>
    </source>
</reference>
<protein>
    <recommendedName>
        <fullName evidence="5">LYR motif-containing protein 2</fullName>
    </recommendedName>
</protein>
<keyword evidence="3" id="KW-0809">Transit peptide</keyword>
<keyword evidence="7" id="KW-1133">Transmembrane helix</keyword>
<dbReference type="GO" id="GO:0005739">
    <property type="term" value="C:mitochondrion"/>
    <property type="evidence" value="ECO:0007669"/>
    <property type="project" value="UniProtKB-SubCell"/>
</dbReference>
<proteinExistence type="inferred from homology"/>
<dbReference type="Pfam" id="PF05347">
    <property type="entry name" value="Complex1_LYR"/>
    <property type="match status" value="1"/>
</dbReference>
<sequence>MAAALTLDLRDFLLRARVLKLYRQALRTIRRAPVDARVRLGVLLSVVSPVIVHFLLAAAELRDIIRQEIEINRNCNDKQKIRFLISDGLQRLKGLDETLDMQGRG</sequence>
<name>A0ABD2YDD4_9GENT</name>
<dbReference type="InterPro" id="IPR045293">
    <property type="entry name" value="Complex1_LYR_LYRM2"/>
</dbReference>
<keyword evidence="10" id="KW-1185">Reference proteome</keyword>
<feature type="transmembrane region" description="Helical" evidence="7">
    <location>
        <begin position="40"/>
        <end position="59"/>
    </location>
</feature>
<dbReference type="PANTHER" id="PTHR13675">
    <property type="entry name" value="LYR MOTIF-CONTAINING PROTEIN 2"/>
    <property type="match status" value="1"/>
</dbReference>
<organism evidence="9 10">
    <name type="scientific">Cinchona calisaya</name>
    <dbReference type="NCBI Taxonomy" id="153742"/>
    <lineage>
        <taxon>Eukaryota</taxon>
        <taxon>Viridiplantae</taxon>
        <taxon>Streptophyta</taxon>
        <taxon>Embryophyta</taxon>
        <taxon>Tracheophyta</taxon>
        <taxon>Spermatophyta</taxon>
        <taxon>Magnoliopsida</taxon>
        <taxon>eudicotyledons</taxon>
        <taxon>Gunneridae</taxon>
        <taxon>Pentapetalae</taxon>
        <taxon>asterids</taxon>
        <taxon>lamiids</taxon>
        <taxon>Gentianales</taxon>
        <taxon>Rubiaceae</taxon>
        <taxon>Cinchonoideae</taxon>
        <taxon>Cinchoneae</taxon>
        <taxon>Cinchona</taxon>
    </lineage>
</organism>
<accession>A0ABD2YDD4</accession>
<evidence type="ECO:0000259" key="8">
    <source>
        <dbReference type="Pfam" id="PF05347"/>
    </source>
</evidence>
<comment type="caution">
    <text evidence="9">The sequence shown here is derived from an EMBL/GenBank/DDBJ whole genome shotgun (WGS) entry which is preliminary data.</text>
</comment>
<evidence type="ECO:0000256" key="6">
    <source>
        <dbReference type="ARBA" id="ARBA00044735"/>
    </source>
</evidence>